<evidence type="ECO:0008006" key="3">
    <source>
        <dbReference type="Google" id="ProtNLM"/>
    </source>
</evidence>
<dbReference type="AlphaFoldDB" id="G0GEE7"/>
<dbReference type="STRING" id="869211.Spith_2027"/>
<accession>G0GEE7</accession>
<dbReference type="Gene3D" id="2.160.20.10">
    <property type="entry name" value="Single-stranded right-handed beta-helix, Pectin lyase-like"/>
    <property type="match status" value="1"/>
</dbReference>
<name>G0GEE7_WINT7</name>
<protein>
    <recommendedName>
        <fullName evidence="3">Right handed beta helix domain-containing protein</fullName>
    </recommendedName>
</protein>
<proteinExistence type="predicted"/>
<dbReference type="RefSeq" id="WP_014625603.1">
    <property type="nucleotide sequence ID" value="NC_017583.1"/>
</dbReference>
<reference evidence="1 2" key="1">
    <citation type="submission" date="2011-06" db="EMBL/GenBank/DDBJ databases">
        <title>The complete genome of Spirochaeta thermophila DSM 6578.</title>
        <authorList>
            <consortium name="US DOE Joint Genome Institute (JGI-PGF)"/>
            <person name="Lucas S."/>
            <person name="Lapidus A."/>
            <person name="Bruce D."/>
            <person name="Goodwin L."/>
            <person name="Pitluck S."/>
            <person name="Peters L."/>
            <person name="Kyrpides N."/>
            <person name="Mavromatis K."/>
            <person name="Ivanova N."/>
            <person name="Mikailova N."/>
            <person name="Pagani I."/>
            <person name="Chertkov O."/>
            <person name="Detter J.C."/>
            <person name="Tapia R."/>
            <person name="Han C."/>
            <person name="Land M."/>
            <person name="Hauser L."/>
            <person name="Markowitz V."/>
            <person name="Cheng J.-F."/>
            <person name="Hugenholtz P."/>
            <person name="Woyke T."/>
            <person name="Wu D."/>
            <person name="Spring S."/>
            <person name="Merkhoffer B."/>
            <person name="Schneider S."/>
            <person name="Klenk H.-P."/>
            <person name="Eisen J.A."/>
        </authorList>
    </citation>
    <scope>NUCLEOTIDE SEQUENCE [LARGE SCALE GENOMIC DNA]</scope>
    <source>
        <strain evidence="2">ATCC 700085 / DSM 6578 / Z-1203</strain>
    </source>
</reference>
<dbReference type="KEGG" id="stq:Spith_2027"/>
<dbReference type="InterPro" id="IPR011050">
    <property type="entry name" value="Pectin_lyase_fold/virulence"/>
</dbReference>
<dbReference type="PROSITE" id="PS51257">
    <property type="entry name" value="PROKAR_LIPOPROTEIN"/>
    <property type="match status" value="1"/>
</dbReference>
<gene>
    <name evidence="1" type="ordered locus">Spith_2027</name>
</gene>
<evidence type="ECO:0000313" key="2">
    <source>
        <dbReference type="Proteomes" id="UP000007254"/>
    </source>
</evidence>
<dbReference type="InterPro" id="IPR012334">
    <property type="entry name" value="Pectin_lyas_fold"/>
</dbReference>
<dbReference type="SUPFAM" id="SSF51126">
    <property type="entry name" value="Pectin lyase-like"/>
    <property type="match status" value="1"/>
</dbReference>
<keyword evidence="2" id="KW-1185">Reference proteome</keyword>
<sequence>MKRVIMGMVGIIVLVLAGCDLTGTGEDGGGSEEYLIVADGDIDGNVTWESGKVYVVENSVNVIGDGRLVIEPGVVVKFYPDAYLWVSDQAAVIAEGTADAPIVFTSIRDDAHGGDSNGDGDLTQPARGDWDQVYIEASGSRFVYCEFLYGGGGSYDSTLEVYGSYVTVDHCTFAHNEGQGSGAFDAAVALSQTVITNNVFYDNEKPLRVGVRYSLDDSNTFHDPDNPAVTNDYNGIFVDSYSLAIGADGPSITWEETEVAYVLEWTLTVSAGYTLTLGNDVVLKLWGAGTEIYLETSEDQLVNHDGSGGL</sequence>
<organism evidence="1 2">
    <name type="scientific">Winmispira thermophila (strain ATCC 700085 / DSM 6578 / Z-1203)</name>
    <name type="common">Spirochaeta thermophila</name>
    <dbReference type="NCBI Taxonomy" id="869211"/>
    <lineage>
        <taxon>Bacteria</taxon>
        <taxon>Pseudomonadati</taxon>
        <taxon>Spirochaetota</taxon>
        <taxon>Spirochaetia</taxon>
        <taxon>Winmispirales</taxon>
        <taxon>Winmispiraceae</taxon>
        <taxon>Winmispira</taxon>
    </lineage>
</organism>
<dbReference type="EMBL" id="CP002903">
    <property type="protein sequence ID" value="AEJ62284.1"/>
    <property type="molecule type" value="Genomic_DNA"/>
</dbReference>
<dbReference type="HOGENOM" id="CLU_775917_0_0_12"/>
<evidence type="ECO:0000313" key="1">
    <source>
        <dbReference type="EMBL" id="AEJ62284.1"/>
    </source>
</evidence>
<dbReference type="Proteomes" id="UP000007254">
    <property type="component" value="Chromosome"/>
</dbReference>